<dbReference type="OrthoDB" id="389399at2"/>
<dbReference type="EMBL" id="CP005078">
    <property type="protein sequence ID" value="AGM26437.1"/>
    <property type="molecule type" value="Genomic_DNA"/>
</dbReference>
<keyword evidence="1" id="KW-0812">Transmembrane</keyword>
<evidence type="ECO:0000313" key="2">
    <source>
        <dbReference type="EMBL" id="AGM26437.1"/>
    </source>
</evidence>
<accession>R4U4M9</accession>
<feature type="transmembrane region" description="Helical" evidence="1">
    <location>
        <begin position="114"/>
        <end position="137"/>
    </location>
</feature>
<evidence type="ECO:0008006" key="4">
    <source>
        <dbReference type="Google" id="ProtNLM"/>
    </source>
</evidence>
<protein>
    <recommendedName>
        <fullName evidence="4">DUF3899 domain-containing protein</fullName>
    </recommendedName>
</protein>
<organism evidence="2 3">
    <name type="scientific">Spiroplasma syrphidicola EA-1</name>
    <dbReference type="NCBI Taxonomy" id="1276229"/>
    <lineage>
        <taxon>Bacteria</taxon>
        <taxon>Bacillati</taxon>
        <taxon>Mycoplasmatota</taxon>
        <taxon>Mollicutes</taxon>
        <taxon>Entomoplasmatales</taxon>
        <taxon>Spiroplasmataceae</taxon>
        <taxon>Spiroplasma</taxon>
    </lineage>
</organism>
<evidence type="ECO:0000313" key="3">
    <source>
        <dbReference type="Proteomes" id="UP000013963"/>
    </source>
</evidence>
<dbReference type="HOGENOM" id="CLU_1853968_0_0_14"/>
<gene>
    <name evidence="2" type="ORF">SSYRP_v1c08480</name>
</gene>
<feature type="transmembrane region" description="Helical" evidence="1">
    <location>
        <begin position="47"/>
        <end position="67"/>
    </location>
</feature>
<dbReference type="RefSeq" id="WP_016341078.1">
    <property type="nucleotide sequence ID" value="NC_021284.1"/>
</dbReference>
<evidence type="ECO:0000256" key="1">
    <source>
        <dbReference type="SAM" id="Phobius"/>
    </source>
</evidence>
<dbReference type="AlphaFoldDB" id="R4U4M9"/>
<dbReference type="PATRIC" id="fig|1276229.3.peg.843"/>
<dbReference type="Proteomes" id="UP000013963">
    <property type="component" value="Chromosome"/>
</dbReference>
<feature type="transmembrane region" description="Helical" evidence="1">
    <location>
        <begin position="12"/>
        <end position="35"/>
    </location>
</feature>
<reference evidence="2 3" key="1">
    <citation type="journal article" date="2013" name="Genome Biol. Evol.">
        <title>Complete genomes of two dipteran-associated spiroplasmas provided insights into the origin, dynamics, and impacts of viral invasion in spiroplasma.</title>
        <authorList>
            <person name="Ku C."/>
            <person name="Lo W.S."/>
            <person name="Chen L.L."/>
            <person name="Kuo C.H."/>
        </authorList>
    </citation>
    <scope>NUCLEOTIDE SEQUENCE [LARGE SCALE GENOMIC DNA]</scope>
    <source>
        <strain evidence="2">EA-1</strain>
    </source>
</reference>
<proteinExistence type="predicted"/>
<keyword evidence="3" id="KW-1185">Reference proteome</keyword>
<keyword evidence="1" id="KW-1133">Transmembrane helix</keyword>
<name>R4U4M9_9MOLU</name>
<sequence>MKTTLKKFTIWSSITNSLFLLVQIALVTILALYKIDLKLNNSDVSQIIFGVLVVIIISLFVSHYFLIKFPAQKVIKNQKLAPWQEDLGFNMITQDPTLENEFSGYLVYLKKKGYILIVSTSLNLAFALITAVIFAVLK</sequence>
<keyword evidence="1" id="KW-0472">Membrane</keyword>
<dbReference type="KEGG" id="ssyr:SSYRP_v1c08480"/>